<reference evidence="1 2" key="1">
    <citation type="submission" date="2012-08" db="EMBL/GenBank/DDBJ databases">
        <title>Selection and characterization of a candidate therapeutic bacteriophage that lyses the German Escherichia coli O104:H4 outbreak strain.</title>
        <authorList>
            <person name="Merabishvilli M."/>
            <person name="De Vos D."/>
            <person name="Verbeken G."/>
            <person name="Kropinski A."/>
            <person name="Vandenheuvel D."/>
            <person name="Lavigne R."/>
            <person name="Wattiau P."/>
            <person name="Mast J."/>
            <person name="Ragimbeau C."/>
            <person name="Mossong J."/>
            <person name="Scheres J."/>
            <person name="Chanishvili N."/>
            <person name="Vaneechoutte M."/>
            <person name="Pirnay J.P."/>
        </authorList>
    </citation>
    <scope>NUCLEOTIDE SEQUENCE [LARGE SCALE GENOMIC DNA]</scope>
</reference>
<accession>A0A0B7MRE1</accession>
<organism evidence="1 2">
    <name type="scientific">Enterobacteria phage GEC-3S</name>
    <dbReference type="NCBI Taxonomy" id="1222338"/>
    <lineage>
        <taxon>Viruses</taxon>
        <taxon>Duplodnaviria</taxon>
        <taxon>Heunggongvirae</taxon>
        <taxon>Uroviricota</taxon>
        <taxon>Caudoviricetes</taxon>
        <taxon>Pantevenvirales</taxon>
        <taxon>Straboviridae</taxon>
        <taxon>Krischvirus</taxon>
        <taxon>Krischvirus gec3s</taxon>
    </lineage>
</organism>
<name>A0A0B7MRE1_9CAUD</name>
<sequence>MSKLFETPREILIDKLKERGFKIKDATKYSRIDEIKLHSLDELVEYVAAVADPQFDVIVGDVEYLDNVYSFFTYGKIVSVKISFCENVEVLASEPEKPTDNGPSAA</sequence>
<protein>
    <submittedName>
        <fullName evidence="1">Uncharacterized protein</fullName>
    </submittedName>
</protein>
<evidence type="ECO:0000313" key="1">
    <source>
        <dbReference type="EMBL" id="CEO90713.1"/>
    </source>
</evidence>
<dbReference type="GeneID" id="23301150"/>
<keyword evidence="2" id="KW-1185">Reference proteome</keyword>
<dbReference type="Proteomes" id="UP000203896">
    <property type="component" value="Segment"/>
</dbReference>
<gene>
    <name evidence="1" type="ORF">BN201_0110</name>
</gene>
<dbReference type="KEGG" id="vg:23301150"/>
<dbReference type="RefSeq" id="YP_009118793.1">
    <property type="nucleotide sequence ID" value="NC_025425.1"/>
</dbReference>
<proteinExistence type="predicted"/>
<dbReference type="EMBL" id="HE978309">
    <property type="protein sequence ID" value="CEO90713.1"/>
    <property type="molecule type" value="Genomic_DNA"/>
</dbReference>
<evidence type="ECO:0000313" key="2">
    <source>
        <dbReference type="Proteomes" id="UP000203896"/>
    </source>
</evidence>